<accession>A0A0B0N7C5</accession>
<dbReference type="EMBL" id="KN393730">
    <property type="protein sequence ID" value="KHG10368.1"/>
    <property type="molecule type" value="Genomic_DNA"/>
</dbReference>
<evidence type="ECO:0000313" key="2">
    <source>
        <dbReference type="Proteomes" id="UP000032142"/>
    </source>
</evidence>
<dbReference type="Proteomes" id="UP000032142">
    <property type="component" value="Unassembled WGS sequence"/>
</dbReference>
<protein>
    <submittedName>
        <fullName evidence="1">Uncharacterized protein</fullName>
    </submittedName>
</protein>
<evidence type="ECO:0000313" key="1">
    <source>
        <dbReference type="EMBL" id="KHG10368.1"/>
    </source>
</evidence>
<name>A0A0B0N7C5_GOSAR</name>
<proteinExistence type="predicted"/>
<reference evidence="2" key="1">
    <citation type="submission" date="2014-09" db="EMBL/GenBank/DDBJ databases">
        <authorList>
            <person name="Mudge J."/>
            <person name="Ramaraj T."/>
            <person name="Lindquist I.E."/>
            <person name="Bharti A.K."/>
            <person name="Sundararajan A."/>
            <person name="Cameron C.T."/>
            <person name="Woodward J.E."/>
            <person name="May G.D."/>
            <person name="Brubaker C."/>
            <person name="Broadhvest J."/>
            <person name="Wilkins T.A."/>
        </authorList>
    </citation>
    <scope>NUCLEOTIDE SEQUENCE</scope>
    <source>
        <strain evidence="2">cv. AKA8401</strain>
    </source>
</reference>
<gene>
    <name evidence="1" type="ORF">F383_37163</name>
</gene>
<sequence length="8" mass="999">METFNFNP</sequence>
<organism evidence="1 2">
    <name type="scientific">Gossypium arboreum</name>
    <name type="common">Tree cotton</name>
    <name type="synonym">Gossypium nanking</name>
    <dbReference type="NCBI Taxonomy" id="29729"/>
    <lineage>
        <taxon>Eukaryota</taxon>
        <taxon>Viridiplantae</taxon>
        <taxon>Streptophyta</taxon>
        <taxon>Embryophyta</taxon>
        <taxon>Tracheophyta</taxon>
        <taxon>Spermatophyta</taxon>
        <taxon>Magnoliopsida</taxon>
        <taxon>eudicotyledons</taxon>
        <taxon>Gunneridae</taxon>
        <taxon>Pentapetalae</taxon>
        <taxon>rosids</taxon>
        <taxon>malvids</taxon>
        <taxon>Malvales</taxon>
        <taxon>Malvaceae</taxon>
        <taxon>Malvoideae</taxon>
        <taxon>Gossypium</taxon>
    </lineage>
</organism>
<keyword evidence="2" id="KW-1185">Reference proteome</keyword>